<dbReference type="PROSITE" id="PS00211">
    <property type="entry name" value="ABC_TRANSPORTER_1"/>
    <property type="match status" value="1"/>
</dbReference>
<dbReference type="InterPro" id="IPR017871">
    <property type="entry name" value="ABC_transporter-like_CS"/>
</dbReference>
<dbReference type="InterPro" id="IPR039421">
    <property type="entry name" value="Type_1_exporter"/>
</dbReference>
<dbReference type="InterPro" id="IPR014216">
    <property type="entry name" value="ABC_transptr_CydD"/>
</dbReference>
<dbReference type="GO" id="GO:0140359">
    <property type="term" value="F:ABC-type transporter activity"/>
    <property type="evidence" value="ECO:0007669"/>
    <property type="project" value="InterPro"/>
</dbReference>
<dbReference type="RefSeq" id="WP_338199757.1">
    <property type="nucleotide sequence ID" value="NZ_JAEKNR010000062.1"/>
</dbReference>
<comment type="caution">
    <text evidence="10">The sequence shown here is derived from an EMBL/GenBank/DDBJ whole genome shotgun (WGS) entry which is preliminary data.</text>
</comment>
<feature type="domain" description="ABC transporter" evidence="8">
    <location>
        <begin position="339"/>
        <end position="557"/>
    </location>
</feature>
<comment type="subcellular location">
    <subcellularLocation>
        <location evidence="1">Cell membrane</location>
        <topology evidence="1">Multi-pass membrane protein</topology>
    </subcellularLocation>
</comment>
<proteinExistence type="predicted"/>
<organism evidence="10 11">
    <name type="scientific">Candidatus Nephthysia bennettiae</name>
    <dbReference type="NCBI Taxonomy" id="3127016"/>
    <lineage>
        <taxon>Bacteria</taxon>
        <taxon>Bacillati</taxon>
        <taxon>Candidatus Dormiibacterota</taxon>
        <taxon>Candidatus Dormibacteria</taxon>
        <taxon>Candidatus Dormibacterales</taxon>
        <taxon>Candidatus Dormibacteraceae</taxon>
        <taxon>Candidatus Nephthysia</taxon>
    </lineage>
</organism>
<dbReference type="InterPro" id="IPR003439">
    <property type="entry name" value="ABC_transporter-like_ATP-bd"/>
</dbReference>
<feature type="transmembrane region" description="Helical" evidence="7">
    <location>
        <begin position="266"/>
        <end position="288"/>
    </location>
</feature>
<evidence type="ECO:0000313" key="11">
    <source>
        <dbReference type="Proteomes" id="UP000612893"/>
    </source>
</evidence>
<feature type="transmembrane region" description="Helical" evidence="7">
    <location>
        <begin position="236"/>
        <end position="260"/>
    </location>
</feature>
<dbReference type="InterPro" id="IPR011527">
    <property type="entry name" value="ABC1_TM_dom"/>
</dbReference>
<feature type="domain" description="ABC transmembrane type-1" evidence="9">
    <location>
        <begin position="19"/>
        <end position="294"/>
    </location>
</feature>
<dbReference type="SMART" id="SM00382">
    <property type="entry name" value="AAA"/>
    <property type="match status" value="1"/>
</dbReference>
<keyword evidence="3" id="KW-0547">Nucleotide-binding</keyword>
<evidence type="ECO:0000256" key="2">
    <source>
        <dbReference type="ARBA" id="ARBA00022692"/>
    </source>
</evidence>
<dbReference type="Pfam" id="PF00005">
    <property type="entry name" value="ABC_tran"/>
    <property type="match status" value="1"/>
</dbReference>
<dbReference type="PANTHER" id="PTHR24221:SF590">
    <property type="entry name" value="COMPONENT LINKED WITH THE ASSEMBLY OF CYTOCHROME' TRANSPORT TRANSMEMBRANE ATP-BINDING PROTEIN ABC TRANSPORTER CYDD-RELATED"/>
    <property type="match status" value="1"/>
</dbReference>
<dbReference type="SUPFAM" id="SSF90123">
    <property type="entry name" value="ABC transporter transmembrane region"/>
    <property type="match status" value="1"/>
</dbReference>
<feature type="transmembrane region" description="Helical" evidence="7">
    <location>
        <begin position="134"/>
        <end position="154"/>
    </location>
</feature>
<feature type="transmembrane region" description="Helical" evidence="7">
    <location>
        <begin position="160"/>
        <end position="179"/>
    </location>
</feature>
<evidence type="ECO:0000256" key="7">
    <source>
        <dbReference type="SAM" id="Phobius"/>
    </source>
</evidence>
<dbReference type="GO" id="GO:0005886">
    <property type="term" value="C:plasma membrane"/>
    <property type="evidence" value="ECO:0007669"/>
    <property type="project" value="UniProtKB-SubCell"/>
</dbReference>
<dbReference type="PANTHER" id="PTHR24221">
    <property type="entry name" value="ATP-BINDING CASSETTE SUB-FAMILY B"/>
    <property type="match status" value="1"/>
</dbReference>
<evidence type="ECO:0000256" key="3">
    <source>
        <dbReference type="ARBA" id="ARBA00022741"/>
    </source>
</evidence>
<keyword evidence="6 7" id="KW-0472">Membrane</keyword>
<dbReference type="InterPro" id="IPR027417">
    <property type="entry name" value="P-loop_NTPase"/>
</dbReference>
<dbReference type="GO" id="GO:0042883">
    <property type="term" value="P:cysteine transport"/>
    <property type="evidence" value="ECO:0007669"/>
    <property type="project" value="InterPro"/>
</dbReference>
<dbReference type="Proteomes" id="UP000612893">
    <property type="component" value="Unassembled WGS sequence"/>
</dbReference>
<dbReference type="PROSITE" id="PS50893">
    <property type="entry name" value="ABC_TRANSPORTER_2"/>
    <property type="match status" value="1"/>
</dbReference>
<protein>
    <submittedName>
        <fullName evidence="10">Thiol reductant ABC exporter subunit CydD</fullName>
    </submittedName>
</protein>
<dbReference type="PROSITE" id="PS50929">
    <property type="entry name" value="ABC_TM1F"/>
    <property type="match status" value="1"/>
</dbReference>
<evidence type="ECO:0000259" key="9">
    <source>
        <dbReference type="PROSITE" id="PS50929"/>
    </source>
</evidence>
<accession>A0A934JX85</accession>
<dbReference type="GO" id="GO:0005524">
    <property type="term" value="F:ATP binding"/>
    <property type="evidence" value="ECO:0007669"/>
    <property type="project" value="UniProtKB-KW"/>
</dbReference>
<dbReference type="CDD" id="cd18584">
    <property type="entry name" value="ABC_6TM_AarD_CydD"/>
    <property type="match status" value="1"/>
</dbReference>
<feature type="transmembrane region" description="Helical" evidence="7">
    <location>
        <begin position="14"/>
        <end position="38"/>
    </location>
</feature>
<keyword evidence="11" id="KW-1185">Reference proteome</keyword>
<dbReference type="AlphaFoldDB" id="A0A934JX85"/>
<evidence type="ECO:0000256" key="4">
    <source>
        <dbReference type="ARBA" id="ARBA00022840"/>
    </source>
</evidence>
<dbReference type="InterPro" id="IPR036640">
    <property type="entry name" value="ABC1_TM_sf"/>
</dbReference>
<dbReference type="Pfam" id="PF00664">
    <property type="entry name" value="ABC_membrane"/>
    <property type="match status" value="1"/>
</dbReference>
<reference evidence="10" key="1">
    <citation type="submission" date="2020-10" db="EMBL/GenBank/DDBJ databases">
        <title>Ca. Dormibacterota MAGs.</title>
        <authorList>
            <person name="Montgomery K."/>
        </authorList>
    </citation>
    <scope>NUCLEOTIDE SEQUENCE [LARGE SCALE GENOMIC DNA]</scope>
    <source>
        <strain evidence="10">SC8812_S17_10</strain>
    </source>
</reference>
<dbReference type="InterPro" id="IPR003593">
    <property type="entry name" value="AAA+_ATPase"/>
</dbReference>
<dbReference type="NCBIfam" id="TIGR02857">
    <property type="entry name" value="CydD"/>
    <property type="match status" value="1"/>
</dbReference>
<feature type="transmembrane region" description="Helical" evidence="7">
    <location>
        <begin position="58"/>
        <end position="80"/>
    </location>
</feature>
<dbReference type="Gene3D" id="3.40.50.300">
    <property type="entry name" value="P-loop containing nucleotide triphosphate hydrolases"/>
    <property type="match status" value="1"/>
</dbReference>
<evidence type="ECO:0000256" key="5">
    <source>
        <dbReference type="ARBA" id="ARBA00022989"/>
    </source>
</evidence>
<dbReference type="SUPFAM" id="SSF52540">
    <property type="entry name" value="P-loop containing nucleoside triphosphate hydrolases"/>
    <property type="match status" value="1"/>
</dbReference>
<evidence type="ECO:0000313" key="10">
    <source>
        <dbReference type="EMBL" id="MBJ7597491.1"/>
    </source>
</evidence>
<keyword evidence="2 7" id="KW-0812">Transmembrane</keyword>
<keyword evidence="4" id="KW-0067">ATP-binding</keyword>
<sequence>MKVERRLLQGDRQLLVYLALAVAGGLLAAAAVVGQAALLSHVLAGVFVQHRLLRDLGWPLAGVLLLALVRGGGLVAGELLGQRAATRAKAALRRRLGSRVSELGPLAMRGERSGEVATTMVEGVESLDGYLGQALPQLALAVLVPLLVLVVYLATDPLTALAVMVTAPFIPVLTLLIGLKTRDLMDRRWAQLARMGAHFLDMIQGLPTLKLFGQSQAQAAGIEEVSERYGRSTMDVLRVAFQSSLVLDLAATMGVALVAIEIGTRLLLRSIPFELAIFLLLLAPEFFLPLRLLALARHARLSGQAAARRIFAFLDSPAAPSPDRHPATAPTARQRPVEIRMESVAYTPPARDLPALRAVSLRLPPGRTTALVGPSGAGKTTLAALLLGFAAPQQGGILIDGIPLGDLDPAVWRRLVAWVPQLPHLFNGSVADNIRLGRPEASRPEVEQASADAQAHVFISGLPLGYDTSIGEGGARLSGGQRQRLALARAFLLDRPVVILDEPTLHLDSATAGRVRRAILSHCRGRTALLITHDAELAAGADAVVYMHEGMTLAAEAAQ</sequence>
<name>A0A934JX85_9BACT</name>
<dbReference type="Gene3D" id="1.20.1560.10">
    <property type="entry name" value="ABC transporter type 1, transmembrane domain"/>
    <property type="match status" value="1"/>
</dbReference>
<gene>
    <name evidence="10" type="primary">cydD</name>
    <name evidence="10" type="ORF">JF922_05320</name>
</gene>
<dbReference type="EMBL" id="JAEKNR010000062">
    <property type="protein sequence ID" value="MBJ7597491.1"/>
    <property type="molecule type" value="Genomic_DNA"/>
</dbReference>
<evidence type="ECO:0000259" key="8">
    <source>
        <dbReference type="PROSITE" id="PS50893"/>
    </source>
</evidence>
<evidence type="ECO:0000256" key="6">
    <source>
        <dbReference type="ARBA" id="ARBA00023136"/>
    </source>
</evidence>
<keyword evidence="5 7" id="KW-1133">Transmembrane helix</keyword>
<dbReference type="GO" id="GO:0016887">
    <property type="term" value="F:ATP hydrolysis activity"/>
    <property type="evidence" value="ECO:0007669"/>
    <property type="project" value="InterPro"/>
</dbReference>
<evidence type="ECO:0000256" key="1">
    <source>
        <dbReference type="ARBA" id="ARBA00004651"/>
    </source>
</evidence>